<dbReference type="RefSeq" id="WP_138219566.1">
    <property type="nucleotide sequence ID" value="NZ_VAUO01000004.1"/>
</dbReference>
<reference evidence="2 3" key="1">
    <citation type="submission" date="2019-05" db="EMBL/GenBank/DDBJ databases">
        <title>Pseudomonas sp. SC006 isolated from lettuce that can produce HBGAs.</title>
        <authorList>
            <person name="Wang D."/>
            <person name="Liao N."/>
            <person name="Liu D."/>
            <person name="Zhang Z."/>
            <person name="Zou S."/>
        </authorList>
    </citation>
    <scope>NUCLEOTIDE SEQUENCE [LARGE SCALE GENOMIC DNA]</scope>
    <source>
        <strain evidence="2 3">SC006</strain>
    </source>
</reference>
<evidence type="ECO:0000313" key="2">
    <source>
        <dbReference type="EMBL" id="TLP61214.1"/>
    </source>
</evidence>
<dbReference type="EMBL" id="VAUO01000004">
    <property type="protein sequence ID" value="TLP61214.1"/>
    <property type="molecule type" value="Genomic_DNA"/>
</dbReference>
<organism evidence="2 3">
    <name type="scientific">Pseudomonas mosselii</name>
    <dbReference type="NCBI Taxonomy" id="78327"/>
    <lineage>
        <taxon>Bacteria</taxon>
        <taxon>Pseudomonadati</taxon>
        <taxon>Pseudomonadota</taxon>
        <taxon>Gammaproteobacteria</taxon>
        <taxon>Pseudomonadales</taxon>
        <taxon>Pseudomonadaceae</taxon>
        <taxon>Pseudomonas</taxon>
    </lineage>
</organism>
<dbReference type="OrthoDB" id="7032423at2"/>
<dbReference type="Proteomes" id="UP000309819">
    <property type="component" value="Unassembled WGS sequence"/>
</dbReference>
<feature type="region of interest" description="Disordered" evidence="1">
    <location>
        <begin position="244"/>
        <end position="265"/>
    </location>
</feature>
<sequence>MKITSDVQNFSVRSSLPVRASAERVEGAETQNPVSFSPESLSISEEIVDAKALHAKIYGTPALADRISYSFFKLGYEGFLQKAPPETYTADEAERFNKVVSYLANLLERRELEVDPSNNPFWGMGRDALVAIEQDEKNYTEEERCAALRAKAHLDNDYFTRLIEHAVSSGDDRPLFKGYLEYLDHLTPAERLNYPANEREKVASQLATAEAEKGSLPEDFSLWKYINWDPKGRLNLEALLDPSSAEPTPVIEAGSADDQGSSRLR</sequence>
<accession>A0A5R8Z6P8</accession>
<name>A0A5R8Z6P8_9PSED</name>
<protein>
    <submittedName>
        <fullName evidence="2">Uncharacterized protein</fullName>
    </submittedName>
</protein>
<keyword evidence="3" id="KW-1185">Reference proteome</keyword>
<comment type="caution">
    <text evidence="2">The sequence shown here is derived from an EMBL/GenBank/DDBJ whole genome shotgun (WGS) entry which is preliminary data.</text>
</comment>
<proteinExistence type="predicted"/>
<evidence type="ECO:0000313" key="3">
    <source>
        <dbReference type="Proteomes" id="UP000309819"/>
    </source>
</evidence>
<evidence type="ECO:0000256" key="1">
    <source>
        <dbReference type="SAM" id="MobiDB-lite"/>
    </source>
</evidence>
<dbReference type="AlphaFoldDB" id="A0A5R8Z6P8"/>
<gene>
    <name evidence="2" type="ORF">FEM01_11550</name>
</gene>